<dbReference type="Proteomes" id="UP000541352">
    <property type="component" value="Unassembled WGS sequence"/>
</dbReference>
<dbReference type="EMBL" id="JACIBY010000006">
    <property type="protein sequence ID" value="MBB3839239.1"/>
    <property type="molecule type" value="Genomic_DNA"/>
</dbReference>
<gene>
    <name evidence="2" type="ORF">FHS57_003245</name>
</gene>
<dbReference type="AlphaFoldDB" id="A0A7W5ZPC4"/>
<evidence type="ECO:0000313" key="3">
    <source>
        <dbReference type="Proteomes" id="UP000541352"/>
    </source>
</evidence>
<keyword evidence="1" id="KW-1133">Transmembrane helix</keyword>
<dbReference type="RefSeq" id="WP_183975319.1">
    <property type="nucleotide sequence ID" value="NZ_JACIBY010000006.1"/>
</dbReference>
<keyword evidence="1" id="KW-0812">Transmembrane</keyword>
<protein>
    <recommendedName>
        <fullName evidence="4">DUF2752 domain-containing protein</fullName>
    </recommendedName>
</protein>
<feature type="transmembrane region" description="Helical" evidence="1">
    <location>
        <begin position="98"/>
        <end position="116"/>
    </location>
</feature>
<evidence type="ECO:0000313" key="2">
    <source>
        <dbReference type="EMBL" id="MBB3839239.1"/>
    </source>
</evidence>
<proteinExistence type="predicted"/>
<feature type="transmembrane region" description="Helical" evidence="1">
    <location>
        <begin position="67"/>
        <end position="86"/>
    </location>
</feature>
<organism evidence="2 3">
    <name type="scientific">Runella defluvii</name>
    <dbReference type="NCBI Taxonomy" id="370973"/>
    <lineage>
        <taxon>Bacteria</taxon>
        <taxon>Pseudomonadati</taxon>
        <taxon>Bacteroidota</taxon>
        <taxon>Cytophagia</taxon>
        <taxon>Cytophagales</taxon>
        <taxon>Spirosomataceae</taxon>
        <taxon>Runella</taxon>
    </lineage>
</organism>
<name>A0A7W5ZPC4_9BACT</name>
<keyword evidence="1" id="KW-0472">Membrane</keyword>
<feature type="transmembrane region" description="Helical" evidence="1">
    <location>
        <begin position="5"/>
        <end position="21"/>
    </location>
</feature>
<evidence type="ECO:0008006" key="4">
    <source>
        <dbReference type="Google" id="ProtNLM"/>
    </source>
</evidence>
<evidence type="ECO:0000256" key="1">
    <source>
        <dbReference type="SAM" id="Phobius"/>
    </source>
</evidence>
<accession>A0A7W5ZPC4</accession>
<comment type="caution">
    <text evidence="2">The sequence shown here is derived from an EMBL/GenBank/DDBJ whole genome shotgun (WGS) entry which is preliminary data.</text>
</comment>
<dbReference type="InterPro" id="IPR021215">
    <property type="entry name" value="DUF2752"/>
</dbReference>
<reference evidence="2 3" key="1">
    <citation type="submission" date="2020-08" db="EMBL/GenBank/DDBJ databases">
        <title>Genomic Encyclopedia of Type Strains, Phase IV (KMG-IV): sequencing the most valuable type-strain genomes for metagenomic binning, comparative biology and taxonomic classification.</title>
        <authorList>
            <person name="Goeker M."/>
        </authorList>
    </citation>
    <scope>NUCLEOTIDE SEQUENCE [LARGE SCALE GENOMIC DNA]</scope>
    <source>
        <strain evidence="2 3">DSM 17976</strain>
    </source>
</reference>
<sequence length="126" mass="14473">MIKKIILTVTALVITVFYFYYNPAVQSFGPPCLIHKTTGLYCWGCGGQRAFHALLHGEFGRAFQDNALIFLVLPLLGLVLYAELFDDVRPFHYLRRRWVVLLAVGIFFLFTIIRNLNGFDFLIPTN</sequence>
<keyword evidence="3" id="KW-1185">Reference proteome</keyword>
<dbReference type="Pfam" id="PF10825">
    <property type="entry name" value="DUF2752"/>
    <property type="match status" value="1"/>
</dbReference>